<dbReference type="AlphaFoldDB" id="A0A7W9W5E2"/>
<protein>
    <submittedName>
        <fullName evidence="1">Uncharacterized protein</fullName>
    </submittedName>
</protein>
<reference evidence="1 2" key="1">
    <citation type="submission" date="2020-08" db="EMBL/GenBank/DDBJ databases">
        <title>Genomic Encyclopedia of Type Strains, Phase IV (KMG-IV): sequencing the most valuable type-strain genomes for metagenomic binning, comparative biology and taxonomic classification.</title>
        <authorList>
            <person name="Goeker M."/>
        </authorList>
    </citation>
    <scope>NUCLEOTIDE SEQUENCE [LARGE SCALE GENOMIC DNA]</scope>
    <source>
        <strain evidence="1 2">DSM 23562</strain>
    </source>
</reference>
<keyword evidence="2" id="KW-1185">Reference proteome</keyword>
<evidence type="ECO:0000313" key="2">
    <source>
        <dbReference type="Proteomes" id="UP000520814"/>
    </source>
</evidence>
<comment type="caution">
    <text evidence="1">The sequence shown here is derived from an EMBL/GenBank/DDBJ whole genome shotgun (WGS) entry which is preliminary data.</text>
</comment>
<gene>
    <name evidence="1" type="ORF">HNQ39_001235</name>
</gene>
<dbReference type="RefSeq" id="WP_184193074.1">
    <property type="nucleotide sequence ID" value="NZ_JACHGW010000001.1"/>
</dbReference>
<dbReference type="EMBL" id="JACHGW010000001">
    <property type="protein sequence ID" value="MBB6049473.1"/>
    <property type="molecule type" value="Genomic_DNA"/>
</dbReference>
<proteinExistence type="predicted"/>
<accession>A0A7W9W5E2</accession>
<name>A0A7W9W5E2_ARMRO</name>
<evidence type="ECO:0000313" key="1">
    <source>
        <dbReference type="EMBL" id="MBB6049473.1"/>
    </source>
</evidence>
<organism evidence="1 2">
    <name type="scientific">Armatimonas rosea</name>
    <dbReference type="NCBI Taxonomy" id="685828"/>
    <lineage>
        <taxon>Bacteria</taxon>
        <taxon>Bacillati</taxon>
        <taxon>Armatimonadota</taxon>
        <taxon>Armatimonadia</taxon>
        <taxon>Armatimonadales</taxon>
        <taxon>Armatimonadaceae</taxon>
        <taxon>Armatimonas</taxon>
    </lineage>
</organism>
<sequence length="72" mass="8074">MKAVAFAIKGDLPDEVKLERLRLFLQQEATRKGIRLDTDEPVLQGVVDGKDELYFYNGPKGRPLAIPELPHG</sequence>
<dbReference type="Proteomes" id="UP000520814">
    <property type="component" value="Unassembled WGS sequence"/>
</dbReference>